<accession>X1PG36</accession>
<protein>
    <submittedName>
        <fullName evidence="1">Uncharacterized protein</fullName>
    </submittedName>
</protein>
<name>X1PG36_9ZZZZ</name>
<comment type="caution">
    <text evidence="1">The sequence shown here is derived from an EMBL/GenBank/DDBJ whole genome shotgun (WGS) entry which is preliminary data.</text>
</comment>
<evidence type="ECO:0000313" key="1">
    <source>
        <dbReference type="EMBL" id="GAI54823.1"/>
    </source>
</evidence>
<dbReference type="GO" id="GO:0043138">
    <property type="term" value="F:3'-5' DNA helicase activity"/>
    <property type="evidence" value="ECO:0007669"/>
    <property type="project" value="TreeGrafter"/>
</dbReference>
<proteinExistence type="predicted"/>
<sequence>DFGTKKLWDVLEYLEKEGVLHYVKKKWYWMSEAYPTEEISLRSASVDNFVIIDTTDQQEQVIGEMDKASVPTLIYEGAIYLHEGEQYAIHKLDYLFLPR</sequence>
<dbReference type="GO" id="GO:0036297">
    <property type="term" value="P:interstrand cross-link repair"/>
    <property type="evidence" value="ECO:0007669"/>
    <property type="project" value="TreeGrafter"/>
</dbReference>
<dbReference type="PANTHER" id="PTHR47957">
    <property type="entry name" value="ATP-DEPENDENT HELICASE HRQ1"/>
    <property type="match status" value="1"/>
</dbReference>
<reference evidence="1" key="1">
    <citation type="journal article" date="2014" name="Front. Microbiol.">
        <title>High frequency of phylogenetically diverse reductive dehalogenase-homologous genes in deep subseafloor sedimentary metagenomes.</title>
        <authorList>
            <person name="Kawai M."/>
            <person name="Futagami T."/>
            <person name="Toyoda A."/>
            <person name="Takaki Y."/>
            <person name="Nishi S."/>
            <person name="Hori S."/>
            <person name="Arai W."/>
            <person name="Tsubouchi T."/>
            <person name="Morono Y."/>
            <person name="Uchiyama I."/>
            <person name="Ito T."/>
            <person name="Fujiyama A."/>
            <person name="Inagaki F."/>
            <person name="Takami H."/>
        </authorList>
    </citation>
    <scope>NUCLEOTIDE SEQUENCE</scope>
    <source>
        <strain evidence="1">Expedition CK06-06</strain>
    </source>
</reference>
<feature type="non-terminal residue" evidence="1">
    <location>
        <position position="1"/>
    </location>
</feature>
<dbReference type="GO" id="GO:0006289">
    <property type="term" value="P:nucleotide-excision repair"/>
    <property type="evidence" value="ECO:0007669"/>
    <property type="project" value="TreeGrafter"/>
</dbReference>
<organism evidence="1">
    <name type="scientific">marine sediment metagenome</name>
    <dbReference type="NCBI Taxonomy" id="412755"/>
    <lineage>
        <taxon>unclassified sequences</taxon>
        <taxon>metagenomes</taxon>
        <taxon>ecological metagenomes</taxon>
    </lineage>
</organism>
<gene>
    <name evidence="1" type="ORF">S06H3_53168</name>
</gene>
<dbReference type="EMBL" id="BARV01033873">
    <property type="protein sequence ID" value="GAI54823.1"/>
    <property type="molecule type" value="Genomic_DNA"/>
</dbReference>
<dbReference type="GO" id="GO:0005634">
    <property type="term" value="C:nucleus"/>
    <property type="evidence" value="ECO:0007669"/>
    <property type="project" value="TreeGrafter"/>
</dbReference>
<dbReference type="AlphaFoldDB" id="X1PG36"/>
<dbReference type="PANTHER" id="PTHR47957:SF3">
    <property type="entry name" value="ATP-DEPENDENT HELICASE HRQ1"/>
    <property type="match status" value="1"/>
</dbReference>